<sequence length="609" mass="71336">MPLQTGLAFHRKRQTLENLTLERPQNLQSFYEAVEDALKKIENHLRYLELEYYGVDRSPDDEIKTWLPAIMIVMGHAKTGILVSKQQLKDVFDLYDRSIGDPTMVVKLDKEAVQTTLDAINKVDLYIRHKFTDIINGILLVMSYMKKYCLSFSGINGDLYLETATNYEKQRRELAEAIKINLDDIPVMMEKFENDGIRISELGSVPRRIAERVQCSHVAFLVMFAGACENIRNACIGVRKWVQADDGYATFIQFDITDLEKKKETYGKLLRDLQVKVSHLDHRLKVCKRDIQECVGELKRVAAKEKSLKRQEEQFKAELRDLVMELEIKERQKEETLHESKELTQKDREKLEKLTSEMEHLKLKKPILERKADDLKRKLEFMKFRRELKSKREDQLQEVKDELREGKRELRRTEMECERLEKNILKLREIHRFKTSPEVLKKLFYNMPLTHKPTGGGGIRKKKGVVIVIPDLPLADFDKLEKATRVTAINIDKDWIPLYRALPFHPPRGEENLRQDIEDISNTFLRDTVEVHAKQALYRWRRVHTRASVDDLKKTLVAIKRKEIADKVDEELAKKKSVKSKPQQAVRFPKVLVQTQQVRVRHSLSDAVK</sequence>
<dbReference type="RefSeq" id="XP_022310702.1">
    <property type="nucleotide sequence ID" value="XM_022454994.1"/>
</dbReference>
<organism evidence="3 4">
    <name type="scientific">Crassostrea virginica</name>
    <name type="common">Eastern oyster</name>
    <dbReference type="NCBI Taxonomy" id="6565"/>
    <lineage>
        <taxon>Eukaryota</taxon>
        <taxon>Metazoa</taxon>
        <taxon>Spiralia</taxon>
        <taxon>Lophotrochozoa</taxon>
        <taxon>Mollusca</taxon>
        <taxon>Bivalvia</taxon>
        <taxon>Autobranchia</taxon>
        <taxon>Pteriomorphia</taxon>
        <taxon>Ostreida</taxon>
        <taxon>Ostreoidea</taxon>
        <taxon>Ostreidae</taxon>
        <taxon>Crassostrea</taxon>
    </lineage>
</organism>
<dbReference type="KEGG" id="cvn:111116029"/>
<feature type="domain" description="Death" evidence="2">
    <location>
        <begin position="494"/>
        <end position="572"/>
    </location>
</feature>
<dbReference type="OrthoDB" id="6286837at2759"/>
<evidence type="ECO:0000313" key="3">
    <source>
        <dbReference type="Proteomes" id="UP000694844"/>
    </source>
</evidence>
<protein>
    <submittedName>
        <fullName evidence="4">Unconventional myosin-XVIIIa-like isoform X1</fullName>
    </submittedName>
</protein>
<feature type="coiled-coil region" evidence="1">
    <location>
        <begin position="256"/>
        <end position="430"/>
    </location>
</feature>
<dbReference type="CDD" id="cd01670">
    <property type="entry name" value="Death"/>
    <property type="match status" value="1"/>
</dbReference>
<evidence type="ECO:0000256" key="1">
    <source>
        <dbReference type="SAM" id="Coils"/>
    </source>
</evidence>
<gene>
    <name evidence="4" type="primary">LOC111116029</name>
</gene>
<dbReference type="Gene3D" id="1.10.533.10">
    <property type="entry name" value="Death Domain, Fas"/>
    <property type="match status" value="1"/>
</dbReference>
<keyword evidence="1" id="KW-0175">Coiled coil</keyword>
<reference evidence="4" key="1">
    <citation type="submission" date="2025-08" db="UniProtKB">
        <authorList>
            <consortium name="RefSeq"/>
        </authorList>
    </citation>
    <scope>IDENTIFICATION</scope>
    <source>
        <tissue evidence="4">Whole sample</tissue>
    </source>
</reference>
<dbReference type="PROSITE" id="PS50017">
    <property type="entry name" value="DEATH_DOMAIN"/>
    <property type="match status" value="1"/>
</dbReference>
<dbReference type="Proteomes" id="UP000694844">
    <property type="component" value="Chromosome 9"/>
</dbReference>
<keyword evidence="3" id="KW-1185">Reference proteome</keyword>
<dbReference type="GO" id="GO:0007165">
    <property type="term" value="P:signal transduction"/>
    <property type="evidence" value="ECO:0007669"/>
    <property type="project" value="InterPro"/>
</dbReference>
<dbReference type="InterPro" id="IPR011029">
    <property type="entry name" value="DEATH-like_dom_sf"/>
</dbReference>
<accession>A0A8B8C4S9</accession>
<evidence type="ECO:0000313" key="4">
    <source>
        <dbReference type="RefSeq" id="XP_022310702.1"/>
    </source>
</evidence>
<name>A0A8B8C4S9_CRAVI</name>
<proteinExistence type="predicted"/>
<evidence type="ECO:0000259" key="2">
    <source>
        <dbReference type="PROSITE" id="PS50017"/>
    </source>
</evidence>
<dbReference type="InterPro" id="IPR000488">
    <property type="entry name" value="Death_dom"/>
</dbReference>
<dbReference type="AlphaFoldDB" id="A0A8B8C4S9"/>
<dbReference type="GeneID" id="111116029"/>